<proteinExistence type="predicted"/>
<reference evidence="2" key="1">
    <citation type="submission" date="2022-06" db="EMBL/GenBank/DDBJ databases">
        <title>Genome public.</title>
        <authorList>
            <person name="Sun Q."/>
        </authorList>
    </citation>
    <scope>NUCLEOTIDE SEQUENCE</scope>
    <source>
        <strain evidence="2">CWNU-1</strain>
    </source>
</reference>
<feature type="compositionally biased region" description="Basic and acidic residues" evidence="1">
    <location>
        <begin position="52"/>
        <end position="66"/>
    </location>
</feature>
<evidence type="ECO:0000313" key="2">
    <source>
        <dbReference type="EMBL" id="MCM2394392.1"/>
    </source>
</evidence>
<feature type="compositionally biased region" description="Basic residues" evidence="1">
    <location>
        <begin position="28"/>
        <end position="39"/>
    </location>
</feature>
<evidence type="ECO:0000256" key="1">
    <source>
        <dbReference type="SAM" id="MobiDB-lite"/>
    </source>
</evidence>
<gene>
    <name evidence="2" type="ORF">NBG84_40035</name>
</gene>
<protein>
    <submittedName>
        <fullName evidence="2">Uncharacterized protein</fullName>
    </submittedName>
</protein>
<sequence>MAFFGLIGNDRRMADTTYSARESASAKNARKRRQSHHRGATVADRQGQAWENAERRRQDRNGWWRS</sequence>
<keyword evidence="3" id="KW-1185">Reference proteome</keyword>
<dbReference type="Proteomes" id="UP001431429">
    <property type="component" value="Unassembled WGS sequence"/>
</dbReference>
<comment type="caution">
    <text evidence="2">The sequence shown here is derived from an EMBL/GenBank/DDBJ whole genome shotgun (WGS) entry which is preliminary data.</text>
</comment>
<organism evidence="2 3">
    <name type="scientific">Streptomyces albipurpureus</name>
    <dbReference type="NCBI Taxonomy" id="2897419"/>
    <lineage>
        <taxon>Bacteria</taxon>
        <taxon>Bacillati</taxon>
        <taxon>Actinomycetota</taxon>
        <taxon>Actinomycetes</taxon>
        <taxon>Kitasatosporales</taxon>
        <taxon>Streptomycetaceae</taxon>
        <taxon>Streptomyces</taxon>
    </lineage>
</organism>
<evidence type="ECO:0000313" key="3">
    <source>
        <dbReference type="Proteomes" id="UP001431429"/>
    </source>
</evidence>
<dbReference type="EMBL" id="JAMQAW010000125">
    <property type="protein sequence ID" value="MCM2394392.1"/>
    <property type="molecule type" value="Genomic_DNA"/>
</dbReference>
<name>A0ABT0V0M8_9ACTN</name>
<feature type="region of interest" description="Disordered" evidence="1">
    <location>
        <begin position="1"/>
        <end position="66"/>
    </location>
</feature>
<dbReference type="RefSeq" id="WP_250924667.1">
    <property type="nucleotide sequence ID" value="NZ_JAMQAW010000125.1"/>
</dbReference>
<feature type="compositionally biased region" description="Polar residues" evidence="1">
    <location>
        <begin position="16"/>
        <end position="26"/>
    </location>
</feature>
<accession>A0ABT0V0M8</accession>